<dbReference type="RefSeq" id="WP_200378122.1">
    <property type="nucleotide sequence ID" value="NZ_NRRU01000015.1"/>
</dbReference>
<reference evidence="4" key="2">
    <citation type="journal article" date="2020" name="Microorganisms">
        <title>Osmotic Adaptation and Compatible Solute Biosynthesis of Phototrophic Bacteria as Revealed from Genome Analyses.</title>
        <authorList>
            <person name="Imhoff J.F."/>
            <person name="Rahn T."/>
            <person name="Kunzel S."/>
            <person name="Keller A."/>
            <person name="Neulinger S.C."/>
        </authorList>
    </citation>
    <scope>NUCLEOTIDE SEQUENCE</scope>
    <source>
        <strain evidence="4">IM 151</strain>
    </source>
</reference>
<feature type="transmembrane region" description="Helical" evidence="2">
    <location>
        <begin position="6"/>
        <end position="26"/>
    </location>
</feature>
<keyword evidence="2" id="KW-0472">Membrane</keyword>
<evidence type="ECO:0000256" key="1">
    <source>
        <dbReference type="SAM" id="MobiDB-lite"/>
    </source>
</evidence>
<dbReference type="Pfam" id="PF10881">
    <property type="entry name" value="DUF2726"/>
    <property type="match status" value="1"/>
</dbReference>
<sequence>MPPALPWILTSIAFALLAGAAVLWAWQRRGPPAAAPSLEGGFAARPVFDSVERRVHRELREALPEHIVLARVPLRRFCRALDPQRARPFAARMAMLDVGFLICSASGRVLAAIDLERSDDAAVAEQRRFKAELLAACRLRYLRCNPDALPTLAELIPAAENTPQARERRPAEGERAPAMPRRRDHHIWVEPPPAPLAETSWVGEVPSAEPAPAAPVPPWVTPTRRASDQRSRAGDGTAHLPPPRRH</sequence>
<evidence type="ECO:0000256" key="2">
    <source>
        <dbReference type="SAM" id="Phobius"/>
    </source>
</evidence>
<keyword evidence="5" id="KW-1185">Reference proteome</keyword>
<proteinExistence type="predicted"/>
<organism evidence="4 5">
    <name type="scientific">Rubrivivax gelatinosus</name>
    <name type="common">Rhodocyclus gelatinosus</name>
    <name type="synonym">Rhodopseudomonas gelatinosa</name>
    <dbReference type="NCBI Taxonomy" id="28068"/>
    <lineage>
        <taxon>Bacteria</taxon>
        <taxon>Pseudomonadati</taxon>
        <taxon>Pseudomonadota</taxon>
        <taxon>Betaproteobacteria</taxon>
        <taxon>Burkholderiales</taxon>
        <taxon>Sphaerotilaceae</taxon>
        <taxon>Rubrivivax</taxon>
    </lineage>
</organism>
<keyword evidence="2" id="KW-0812">Transmembrane</keyword>
<name>A0ABS1DRM9_RUBGE</name>
<evidence type="ECO:0000313" key="5">
    <source>
        <dbReference type="Proteomes" id="UP001041814"/>
    </source>
</evidence>
<dbReference type="EMBL" id="NRRU01000015">
    <property type="protein sequence ID" value="MBK1712274.1"/>
    <property type="molecule type" value="Genomic_DNA"/>
</dbReference>
<feature type="domain" description="DUF2726" evidence="3">
    <location>
        <begin position="45"/>
        <end position="148"/>
    </location>
</feature>
<dbReference type="Proteomes" id="UP001041814">
    <property type="component" value="Unassembled WGS sequence"/>
</dbReference>
<evidence type="ECO:0000259" key="3">
    <source>
        <dbReference type="Pfam" id="PF10881"/>
    </source>
</evidence>
<feature type="compositionally biased region" description="Low complexity" evidence="1">
    <location>
        <begin position="202"/>
        <end position="211"/>
    </location>
</feature>
<feature type="compositionally biased region" description="Basic and acidic residues" evidence="1">
    <location>
        <begin position="165"/>
        <end position="175"/>
    </location>
</feature>
<evidence type="ECO:0000313" key="4">
    <source>
        <dbReference type="EMBL" id="MBK1712274.1"/>
    </source>
</evidence>
<reference evidence="4" key="1">
    <citation type="submission" date="2017-08" db="EMBL/GenBank/DDBJ databases">
        <authorList>
            <person name="Imhoff J.F."/>
            <person name="Rahn T."/>
            <person name="Kuenzel S."/>
            <person name="Neulinger S.C."/>
        </authorList>
    </citation>
    <scope>NUCLEOTIDE SEQUENCE</scope>
    <source>
        <strain evidence="4">IM 151</strain>
    </source>
</reference>
<keyword evidence="2" id="KW-1133">Transmembrane helix</keyword>
<protein>
    <recommendedName>
        <fullName evidence="3">DUF2726 domain-containing protein</fullName>
    </recommendedName>
</protein>
<dbReference type="InterPro" id="IPR024402">
    <property type="entry name" value="DUF2726"/>
</dbReference>
<accession>A0ABS1DRM9</accession>
<feature type="region of interest" description="Disordered" evidence="1">
    <location>
        <begin position="155"/>
        <end position="246"/>
    </location>
</feature>
<gene>
    <name evidence="4" type="ORF">CKO43_05715</name>
</gene>
<comment type="caution">
    <text evidence="4">The sequence shown here is derived from an EMBL/GenBank/DDBJ whole genome shotgun (WGS) entry which is preliminary data.</text>
</comment>